<evidence type="ECO:0000313" key="4">
    <source>
        <dbReference type="EMBL" id="KAG2983697.1"/>
    </source>
</evidence>
<dbReference type="Proteomes" id="UP000735874">
    <property type="component" value="Unassembled WGS sequence"/>
</dbReference>
<accession>A0A8T0Z6J4</accession>
<proteinExistence type="predicted"/>
<evidence type="ECO:0000313" key="5">
    <source>
        <dbReference type="Proteomes" id="UP000735874"/>
    </source>
</evidence>
<evidence type="ECO:0000313" key="2">
    <source>
        <dbReference type="EMBL" id="KAG2905764.1"/>
    </source>
</evidence>
<reference evidence="1" key="1">
    <citation type="submission" date="2018-10" db="EMBL/GenBank/DDBJ databases">
        <title>Effector identification in a new, highly contiguous assembly of the strawberry crown rot pathogen Phytophthora cactorum.</title>
        <authorList>
            <person name="Armitage A.D."/>
            <person name="Nellist C.F."/>
            <person name="Bates H."/>
            <person name="Vickerstaff R.J."/>
            <person name="Harrison R.J."/>
        </authorList>
    </citation>
    <scope>NUCLEOTIDE SEQUENCE</scope>
    <source>
        <strain evidence="1">15-7</strain>
        <strain evidence="2">4032</strain>
        <strain evidence="3">4040</strain>
        <strain evidence="4">P415</strain>
    </source>
</reference>
<dbReference type="EMBL" id="RCMI01000556">
    <property type="protein sequence ID" value="KAG2905764.1"/>
    <property type="molecule type" value="Genomic_DNA"/>
</dbReference>
<dbReference type="EMBL" id="RCMG01000288">
    <property type="protein sequence ID" value="KAG2857499.1"/>
    <property type="molecule type" value="Genomic_DNA"/>
</dbReference>
<protein>
    <submittedName>
        <fullName evidence="1">Uncharacterized protein</fullName>
    </submittedName>
</protein>
<name>A0A8T0Z6J4_9STRA</name>
<dbReference type="Proteomes" id="UP000774804">
    <property type="component" value="Unassembled WGS sequence"/>
</dbReference>
<gene>
    <name evidence="1" type="ORF">PC113_g10635</name>
    <name evidence="2" type="ORF">PC115_g14506</name>
    <name evidence="3" type="ORF">PC117_g12852</name>
    <name evidence="4" type="ORF">PC118_g9274</name>
</gene>
<organism evidence="1 5">
    <name type="scientific">Phytophthora cactorum</name>
    <dbReference type="NCBI Taxonomy" id="29920"/>
    <lineage>
        <taxon>Eukaryota</taxon>
        <taxon>Sar</taxon>
        <taxon>Stramenopiles</taxon>
        <taxon>Oomycota</taxon>
        <taxon>Peronosporomycetes</taxon>
        <taxon>Peronosporales</taxon>
        <taxon>Peronosporaceae</taxon>
        <taxon>Phytophthora</taxon>
    </lineage>
</organism>
<dbReference type="AlphaFoldDB" id="A0A8T0Z6J4"/>
<sequence length="67" mass="7255">MRLCSSPSIANIFCSHEGNLFNNEEDAGACVRKDSASFHGRVAVVVGSNEVDQLVEVLPEVAWKYAS</sequence>
<comment type="caution">
    <text evidence="1">The sequence shown here is derived from an EMBL/GenBank/DDBJ whole genome shotgun (WGS) entry which is preliminary data.</text>
</comment>
<dbReference type="EMBL" id="RCMK01000362">
    <property type="protein sequence ID" value="KAG2933499.1"/>
    <property type="molecule type" value="Genomic_DNA"/>
</dbReference>
<dbReference type="EMBL" id="RCML01000251">
    <property type="protein sequence ID" value="KAG2983697.1"/>
    <property type="molecule type" value="Genomic_DNA"/>
</dbReference>
<evidence type="ECO:0000313" key="3">
    <source>
        <dbReference type="EMBL" id="KAG2933499.1"/>
    </source>
</evidence>
<dbReference type="Proteomes" id="UP000697107">
    <property type="component" value="Unassembled WGS sequence"/>
</dbReference>
<dbReference type="Proteomes" id="UP000736787">
    <property type="component" value="Unassembled WGS sequence"/>
</dbReference>
<evidence type="ECO:0000313" key="1">
    <source>
        <dbReference type="EMBL" id="KAG2857499.1"/>
    </source>
</evidence>